<dbReference type="Pfam" id="PF11287">
    <property type="entry name" value="DUF3088"/>
    <property type="match status" value="1"/>
</dbReference>
<dbReference type="RefSeq" id="WP_041482740.1">
    <property type="nucleotide sequence ID" value="NZ_BJNL01000073.1"/>
</dbReference>
<dbReference type="EMBL" id="JAFICZ010000001">
    <property type="protein sequence ID" value="MBP1299756.1"/>
    <property type="molecule type" value="Genomic_DNA"/>
</dbReference>
<dbReference type="InterPro" id="IPR021439">
    <property type="entry name" value="DUF3088"/>
</dbReference>
<accession>A0A8I1YKJ7</accession>
<organism evidence="1 2">
    <name type="scientific">Bradyrhizobium elkanii</name>
    <dbReference type="NCBI Taxonomy" id="29448"/>
    <lineage>
        <taxon>Bacteria</taxon>
        <taxon>Pseudomonadati</taxon>
        <taxon>Pseudomonadota</taxon>
        <taxon>Alphaproteobacteria</taxon>
        <taxon>Hyphomicrobiales</taxon>
        <taxon>Nitrobacteraceae</taxon>
        <taxon>Bradyrhizobium</taxon>
    </lineage>
</organism>
<sequence length="122" mass="13748">MPWDQLFLLERPFSDPALPGREFYCWQCLLLDGILSAFPSRAARLDVRRIAWAKPRTALIERLGQDHQSAPVLIFEKSSIAPENAKYANGLAYVDDSFAILHLLALRHGFPAPYPGRVTLCP</sequence>
<evidence type="ECO:0008006" key="3">
    <source>
        <dbReference type="Google" id="ProtNLM"/>
    </source>
</evidence>
<proteinExistence type="predicted"/>
<name>A0A8I1YKJ7_BRAEL</name>
<comment type="caution">
    <text evidence="1">The sequence shown here is derived from an EMBL/GenBank/DDBJ whole genome shotgun (WGS) entry which is preliminary data.</text>
</comment>
<evidence type="ECO:0000313" key="2">
    <source>
        <dbReference type="Proteomes" id="UP000673383"/>
    </source>
</evidence>
<evidence type="ECO:0000313" key="1">
    <source>
        <dbReference type="EMBL" id="MBP1299756.1"/>
    </source>
</evidence>
<reference evidence="1" key="1">
    <citation type="submission" date="2021-02" db="EMBL/GenBank/DDBJ databases">
        <title>Genomic Encyclopedia of Type Strains, Phase IV (KMG-V): Genome sequencing to study the core and pangenomes of soil and plant-associated prokaryotes.</title>
        <authorList>
            <person name="Whitman W."/>
        </authorList>
    </citation>
    <scope>NUCLEOTIDE SEQUENCE</scope>
    <source>
        <strain evidence="1">USDA 406</strain>
    </source>
</reference>
<dbReference type="AlphaFoldDB" id="A0A8I1YKJ7"/>
<protein>
    <recommendedName>
        <fullName evidence="3">DUF3088 domain-containing protein</fullName>
    </recommendedName>
</protein>
<dbReference type="GeneID" id="92956885"/>
<dbReference type="Proteomes" id="UP000673383">
    <property type="component" value="Unassembled WGS sequence"/>
</dbReference>
<gene>
    <name evidence="1" type="ORF">JOH49_009509</name>
</gene>